<name>A0ABZ1IP09_9PSEU</name>
<proteinExistence type="predicted"/>
<keyword evidence="2" id="KW-1003">Cell membrane</keyword>
<dbReference type="PANTHER" id="PTHR30086:SF20">
    <property type="entry name" value="ARGININE EXPORTER PROTEIN ARGO-RELATED"/>
    <property type="match status" value="1"/>
</dbReference>
<keyword evidence="4 6" id="KW-1133">Transmembrane helix</keyword>
<reference evidence="7 8" key="1">
    <citation type="journal article" date="2015" name="Int. J. Syst. Evol. Microbiol.">
        <title>Amycolatopsis rhabdoformis sp. nov., an actinomycete isolated from a tropical forest soil.</title>
        <authorList>
            <person name="Souza W.R."/>
            <person name="Silva R.E."/>
            <person name="Goodfellow M."/>
            <person name="Busarakam K."/>
            <person name="Figueiro F.S."/>
            <person name="Ferreira D."/>
            <person name="Rodrigues-Filho E."/>
            <person name="Moraes L.A.B."/>
            <person name="Zucchi T.D."/>
        </authorList>
    </citation>
    <scope>NUCLEOTIDE SEQUENCE [LARGE SCALE GENOMIC DNA]</scope>
    <source>
        <strain evidence="7 8">NCIMB 14900</strain>
    </source>
</reference>
<evidence type="ECO:0000256" key="5">
    <source>
        <dbReference type="ARBA" id="ARBA00023136"/>
    </source>
</evidence>
<evidence type="ECO:0000256" key="3">
    <source>
        <dbReference type="ARBA" id="ARBA00022692"/>
    </source>
</evidence>
<feature type="transmembrane region" description="Helical" evidence="6">
    <location>
        <begin position="37"/>
        <end position="62"/>
    </location>
</feature>
<accession>A0ABZ1IP09</accession>
<dbReference type="Pfam" id="PF01810">
    <property type="entry name" value="LysE"/>
    <property type="match status" value="1"/>
</dbReference>
<dbReference type="InterPro" id="IPR001123">
    <property type="entry name" value="LeuE-type"/>
</dbReference>
<organism evidence="7 8">
    <name type="scientific">Amycolatopsis rhabdoformis</name>
    <dbReference type="NCBI Taxonomy" id="1448059"/>
    <lineage>
        <taxon>Bacteria</taxon>
        <taxon>Bacillati</taxon>
        <taxon>Actinomycetota</taxon>
        <taxon>Actinomycetes</taxon>
        <taxon>Pseudonocardiales</taxon>
        <taxon>Pseudonocardiaceae</taxon>
        <taxon>Amycolatopsis</taxon>
    </lineage>
</organism>
<evidence type="ECO:0000256" key="4">
    <source>
        <dbReference type="ARBA" id="ARBA00022989"/>
    </source>
</evidence>
<evidence type="ECO:0000256" key="1">
    <source>
        <dbReference type="ARBA" id="ARBA00004651"/>
    </source>
</evidence>
<dbReference type="Proteomes" id="UP001330812">
    <property type="component" value="Chromosome"/>
</dbReference>
<keyword evidence="5 6" id="KW-0472">Membrane</keyword>
<feature type="transmembrane region" description="Helical" evidence="6">
    <location>
        <begin position="115"/>
        <end position="135"/>
    </location>
</feature>
<keyword evidence="3 6" id="KW-0812">Transmembrane</keyword>
<protein>
    <submittedName>
        <fullName evidence="7">LysE family transporter</fullName>
    </submittedName>
</protein>
<comment type="subcellular location">
    <subcellularLocation>
        <location evidence="1">Cell membrane</location>
        <topology evidence="1">Multi-pass membrane protein</topology>
    </subcellularLocation>
</comment>
<evidence type="ECO:0000313" key="7">
    <source>
        <dbReference type="EMBL" id="WSE35411.1"/>
    </source>
</evidence>
<evidence type="ECO:0000256" key="6">
    <source>
        <dbReference type="SAM" id="Phobius"/>
    </source>
</evidence>
<feature type="transmembrane region" description="Helical" evidence="6">
    <location>
        <begin position="147"/>
        <end position="170"/>
    </location>
</feature>
<gene>
    <name evidence="7" type="ORF">VSH64_44210</name>
</gene>
<evidence type="ECO:0000313" key="8">
    <source>
        <dbReference type="Proteomes" id="UP001330812"/>
    </source>
</evidence>
<evidence type="ECO:0000256" key="2">
    <source>
        <dbReference type="ARBA" id="ARBA00022475"/>
    </source>
</evidence>
<dbReference type="PANTHER" id="PTHR30086">
    <property type="entry name" value="ARGININE EXPORTER PROTEIN ARGO"/>
    <property type="match status" value="1"/>
</dbReference>
<feature type="transmembrane region" description="Helical" evidence="6">
    <location>
        <begin position="74"/>
        <end position="94"/>
    </location>
</feature>
<dbReference type="EMBL" id="CP142149">
    <property type="protein sequence ID" value="WSE35411.1"/>
    <property type="molecule type" value="Genomic_DNA"/>
</dbReference>
<keyword evidence="8" id="KW-1185">Reference proteome</keyword>
<feature type="transmembrane region" description="Helical" evidence="6">
    <location>
        <begin position="182"/>
        <end position="201"/>
    </location>
</feature>
<sequence length="203" mass="19740">MTAPVVAGALAGYGIAVPVGAIGAVLVGLAARTSPRVAAAAALGVASADGVYAALAVTGGAALTPVLAPVAGPLRWASVVVLVALAAHTAVSAWRRYRAGDTPRAEAPPPSAARAYASFLGLTLLNPATVVYFTALVVGGTATGSGALFALAAFAASASWQLLLAGGGVLLGRVLAGRRGRLTTALVSSAVIVALAVRLVLPE</sequence>
<feature type="transmembrane region" description="Helical" evidence="6">
    <location>
        <begin position="6"/>
        <end position="30"/>
    </location>
</feature>
<dbReference type="RefSeq" id="WP_326838210.1">
    <property type="nucleotide sequence ID" value="NZ_CP142149.1"/>
</dbReference>